<evidence type="ECO:0000313" key="5">
    <source>
        <dbReference type="EMBL" id="VAI36022.1"/>
    </source>
</evidence>
<dbReference type="Gramene" id="TRITD5Bv1G189100.1">
    <property type="protein sequence ID" value="TRITD5Bv1G189100.1"/>
    <property type="gene ID" value="TRITD5Bv1G189100"/>
</dbReference>
<feature type="domain" description="Wall-associated receptor kinase galacturonan-binding" evidence="4">
    <location>
        <begin position="45"/>
        <end position="105"/>
    </location>
</feature>
<keyword evidence="6" id="KW-1185">Reference proteome</keyword>
<protein>
    <recommendedName>
        <fullName evidence="4">Wall-associated receptor kinase galacturonan-binding domain-containing protein</fullName>
    </recommendedName>
</protein>
<feature type="signal peptide" evidence="3">
    <location>
        <begin position="1"/>
        <end position="28"/>
    </location>
</feature>
<feature type="chain" id="PRO_5040514717" description="Wall-associated receptor kinase galacturonan-binding domain-containing protein" evidence="3">
    <location>
        <begin position="29"/>
        <end position="366"/>
    </location>
</feature>
<dbReference type="Proteomes" id="UP000324705">
    <property type="component" value="Chromosome 5B"/>
</dbReference>
<gene>
    <name evidence="5" type="ORF">TRITD_5Bv1G189100</name>
</gene>
<dbReference type="GO" id="GO:0030247">
    <property type="term" value="F:polysaccharide binding"/>
    <property type="evidence" value="ECO:0007669"/>
    <property type="project" value="InterPro"/>
</dbReference>
<accession>A0A9R0XG70</accession>
<dbReference type="Pfam" id="PF13947">
    <property type="entry name" value="GUB_WAK_bind"/>
    <property type="match status" value="1"/>
</dbReference>
<dbReference type="OMA" id="ANDANWS"/>
<evidence type="ECO:0000256" key="3">
    <source>
        <dbReference type="SAM" id="SignalP"/>
    </source>
</evidence>
<dbReference type="PANTHER" id="PTHR33491">
    <property type="entry name" value="OSJNBA0016N04.9 PROTEIN"/>
    <property type="match status" value="1"/>
</dbReference>
<evidence type="ECO:0000313" key="6">
    <source>
        <dbReference type="Proteomes" id="UP000324705"/>
    </source>
</evidence>
<sequence>MAHTRATISISEAAAALLLLLLLPPPLSFIVGAAAAPRGIGMPGCATSCGNVSVPCPFGVGPERCYWPGFNLTCDRRSSPPRLLLGDGSLQVVEDILLGSAITVVRQGDIRLDENGACAFGGGLRDDGPYSLAFNNDLILTGCNAQATLKNGHVTVAGCSSFCETEDVDGSDFNGFPLSRHPTSMVCSGIACCQSAVLTNYQDRRAGKVPHSGSYGVELRWLGWNGTADRRWPPRVYVAMNGWFEQTRFSYDLLWKGTRPSVAVPVLLDWEVASHGAEPDSNTSSSECPAEAARTVCRSNHASCNKGARGYTCFCDEGYEGNPYLPRGCQGFSFAFHLQCIMLHTISCHSLTLLRRLVSMTAYYLD</sequence>
<keyword evidence="2 3" id="KW-0732">Signal</keyword>
<evidence type="ECO:0000256" key="2">
    <source>
        <dbReference type="ARBA" id="ARBA00022729"/>
    </source>
</evidence>
<evidence type="ECO:0000256" key="1">
    <source>
        <dbReference type="ARBA" id="ARBA00004167"/>
    </source>
</evidence>
<evidence type="ECO:0000259" key="4">
    <source>
        <dbReference type="Pfam" id="PF13947"/>
    </source>
</evidence>
<organism evidence="5 6">
    <name type="scientific">Triticum turgidum subsp. durum</name>
    <name type="common">Durum wheat</name>
    <name type="synonym">Triticum durum</name>
    <dbReference type="NCBI Taxonomy" id="4567"/>
    <lineage>
        <taxon>Eukaryota</taxon>
        <taxon>Viridiplantae</taxon>
        <taxon>Streptophyta</taxon>
        <taxon>Embryophyta</taxon>
        <taxon>Tracheophyta</taxon>
        <taxon>Spermatophyta</taxon>
        <taxon>Magnoliopsida</taxon>
        <taxon>Liliopsida</taxon>
        <taxon>Poales</taxon>
        <taxon>Poaceae</taxon>
        <taxon>BOP clade</taxon>
        <taxon>Pooideae</taxon>
        <taxon>Triticodae</taxon>
        <taxon>Triticeae</taxon>
        <taxon>Triticinae</taxon>
        <taxon>Triticum</taxon>
    </lineage>
</organism>
<comment type="subcellular location">
    <subcellularLocation>
        <location evidence="1">Membrane</location>
        <topology evidence="1">Single-pass membrane protein</topology>
    </subcellularLocation>
</comment>
<dbReference type="InterPro" id="IPR025287">
    <property type="entry name" value="WAK_GUB"/>
</dbReference>
<reference evidence="5 6" key="1">
    <citation type="submission" date="2017-09" db="EMBL/GenBank/DDBJ databases">
        <authorList>
            <consortium name="International Durum Wheat Genome Sequencing Consortium (IDWGSC)"/>
            <person name="Milanesi L."/>
        </authorList>
    </citation>
    <scope>NUCLEOTIDE SEQUENCE [LARGE SCALE GENOMIC DNA]</scope>
    <source>
        <strain evidence="6">cv. Svevo</strain>
    </source>
</reference>
<dbReference type="AlphaFoldDB" id="A0A9R0XG70"/>
<name>A0A9R0XG70_TRITD</name>
<dbReference type="EMBL" id="LT934120">
    <property type="protein sequence ID" value="VAI36022.1"/>
    <property type="molecule type" value="Genomic_DNA"/>
</dbReference>
<proteinExistence type="predicted"/>
<dbReference type="GO" id="GO:0016020">
    <property type="term" value="C:membrane"/>
    <property type="evidence" value="ECO:0007669"/>
    <property type="project" value="UniProtKB-SubCell"/>
</dbReference>